<feature type="transmembrane region" description="Helical" evidence="6">
    <location>
        <begin position="108"/>
        <end position="129"/>
    </location>
</feature>
<accession>A0A8J3Q6F4</accession>
<feature type="transmembrane region" description="Helical" evidence="6">
    <location>
        <begin position="172"/>
        <end position="193"/>
    </location>
</feature>
<sequence>MADKPATYREVFAVPAFRVLFASRSLAIAANTLRIVALSLLVFAATKSTLLSAIAFGIGFMPQVAGGLLLGSLADRWRPRPLIVTGFLVEAAVAVLLAAFAMPIWLTLGLVALAAAFAPIFSGAANRVISEVLTGDTYVLGRSLATISAGAAQIAGMAVGGLAVAAAGPRRALLLSALCLLVSASIVAIRLPNFERPPSADKRSAVAQSWSTNVELFGDRGIRRLLMVQWLPPAFVVGGQALIVAYCAHRGFTPGMTGAMLAAAPAGMLAGDLVVGRLVRPTVRTRLVAPLIALLGIPLILLAVNPPPAVSVIALGFGGAGFSYLLGLQQAFLDAVPVPHRGQAFGLLGTGLMTLQGLGPLAFGALGQLAGIGPAMAVAGVAALCSAGVWAMASRSRDAIAVTP</sequence>
<dbReference type="PANTHER" id="PTHR23513:SF11">
    <property type="entry name" value="STAPHYLOFERRIN A TRANSPORTER"/>
    <property type="match status" value="1"/>
</dbReference>
<dbReference type="Gene3D" id="1.20.1250.20">
    <property type="entry name" value="MFS general substrate transporter like domains"/>
    <property type="match status" value="1"/>
</dbReference>
<name>A0A8J3Q6F4_9ACTN</name>
<dbReference type="InterPro" id="IPR036259">
    <property type="entry name" value="MFS_trans_sf"/>
</dbReference>
<keyword evidence="5 6" id="KW-0472">Membrane</keyword>
<feature type="transmembrane region" description="Helical" evidence="6">
    <location>
        <begin position="141"/>
        <end position="166"/>
    </location>
</feature>
<comment type="subcellular location">
    <subcellularLocation>
        <location evidence="1">Cell membrane</location>
        <topology evidence="1">Multi-pass membrane protein</topology>
    </subcellularLocation>
</comment>
<evidence type="ECO:0000256" key="2">
    <source>
        <dbReference type="ARBA" id="ARBA00022475"/>
    </source>
</evidence>
<organism evidence="7 8">
    <name type="scientific">Rhizocola hellebori</name>
    <dbReference type="NCBI Taxonomy" id="1392758"/>
    <lineage>
        <taxon>Bacteria</taxon>
        <taxon>Bacillati</taxon>
        <taxon>Actinomycetota</taxon>
        <taxon>Actinomycetes</taxon>
        <taxon>Micromonosporales</taxon>
        <taxon>Micromonosporaceae</taxon>
        <taxon>Rhizocola</taxon>
    </lineage>
</organism>
<gene>
    <name evidence="7" type="ORF">Rhe02_27480</name>
</gene>
<dbReference type="Pfam" id="PF07690">
    <property type="entry name" value="MFS_1"/>
    <property type="match status" value="1"/>
</dbReference>
<evidence type="ECO:0000313" key="7">
    <source>
        <dbReference type="EMBL" id="GIH04681.1"/>
    </source>
</evidence>
<feature type="transmembrane region" description="Helical" evidence="6">
    <location>
        <begin position="310"/>
        <end position="333"/>
    </location>
</feature>
<protein>
    <submittedName>
        <fullName evidence="7">MFS transporter</fullName>
    </submittedName>
</protein>
<proteinExistence type="predicted"/>
<reference evidence="7" key="1">
    <citation type="submission" date="2021-01" db="EMBL/GenBank/DDBJ databases">
        <title>Whole genome shotgun sequence of Rhizocola hellebori NBRC 109834.</title>
        <authorList>
            <person name="Komaki H."/>
            <person name="Tamura T."/>
        </authorList>
    </citation>
    <scope>NUCLEOTIDE SEQUENCE</scope>
    <source>
        <strain evidence="7">NBRC 109834</strain>
    </source>
</reference>
<feature type="transmembrane region" description="Helical" evidence="6">
    <location>
        <begin position="372"/>
        <end position="393"/>
    </location>
</feature>
<dbReference type="CDD" id="cd06173">
    <property type="entry name" value="MFS_MefA_like"/>
    <property type="match status" value="1"/>
</dbReference>
<dbReference type="AlphaFoldDB" id="A0A8J3Q6F4"/>
<dbReference type="RefSeq" id="WP_203908559.1">
    <property type="nucleotide sequence ID" value="NZ_BONY01000014.1"/>
</dbReference>
<evidence type="ECO:0000256" key="3">
    <source>
        <dbReference type="ARBA" id="ARBA00022692"/>
    </source>
</evidence>
<evidence type="ECO:0000256" key="1">
    <source>
        <dbReference type="ARBA" id="ARBA00004651"/>
    </source>
</evidence>
<evidence type="ECO:0000256" key="5">
    <source>
        <dbReference type="ARBA" id="ARBA00023136"/>
    </source>
</evidence>
<dbReference type="PANTHER" id="PTHR23513">
    <property type="entry name" value="INTEGRAL MEMBRANE EFFLUX PROTEIN-RELATED"/>
    <property type="match status" value="1"/>
</dbReference>
<dbReference type="InterPro" id="IPR011701">
    <property type="entry name" value="MFS"/>
</dbReference>
<evidence type="ECO:0000256" key="4">
    <source>
        <dbReference type="ARBA" id="ARBA00022989"/>
    </source>
</evidence>
<feature type="transmembrane region" description="Helical" evidence="6">
    <location>
        <begin position="50"/>
        <end position="70"/>
    </location>
</feature>
<feature type="transmembrane region" description="Helical" evidence="6">
    <location>
        <begin position="287"/>
        <end position="304"/>
    </location>
</feature>
<keyword evidence="3 6" id="KW-0812">Transmembrane</keyword>
<keyword evidence="2" id="KW-1003">Cell membrane</keyword>
<keyword evidence="8" id="KW-1185">Reference proteome</keyword>
<dbReference type="GO" id="GO:0022857">
    <property type="term" value="F:transmembrane transporter activity"/>
    <property type="evidence" value="ECO:0007669"/>
    <property type="project" value="InterPro"/>
</dbReference>
<keyword evidence="4 6" id="KW-1133">Transmembrane helix</keyword>
<feature type="transmembrane region" description="Helical" evidence="6">
    <location>
        <begin position="258"/>
        <end position="275"/>
    </location>
</feature>
<evidence type="ECO:0000256" key="6">
    <source>
        <dbReference type="SAM" id="Phobius"/>
    </source>
</evidence>
<feature type="transmembrane region" description="Helical" evidence="6">
    <location>
        <begin position="21"/>
        <end position="44"/>
    </location>
</feature>
<feature type="transmembrane region" description="Helical" evidence="6">
    <location>
        <begin position="82"/>
        <end position="102"/>
    </location>
</feature>
<dbReference type="SUPFAM" id="SSF103473">
    <property type="entry name" value="MFS general substrate transporter"/>
    <property type="match status" value="1"/>
</dbReference>
<dbReference type="Proteomes" id="UP000612899">
    <property type="component" value="Unassembled WGS sequence"/>
</dbReference>
<evidence type="ECO:0000313" key="8">
    <source>
        <dbReference type="Proteomes" id="UP000612899"/>
    </source>
</evidence>
<feature type="transmembrane region" description="Helical" evidence="6">
    <location>
        <begin position="230"/>
        <end position="252"/>
    </location>
</feature>
<dbReference type="GO" id="GO:0005886">
    <property type="term" value="C:plasma membrane"/>
    <property type="evidence" value="ECO:0007669"/>
    <property type="project" value="UniProtKB-SubCell"/>
</dbReference>
<feature type="transmembrane region" description="Helical" evidence="6">
    <location>
        <begin position="345"/>
        <end position="366"/>
    </location>
</feature>
<comment type="caution">
    <text evidence="7">The sequence shown here is derived from an EMBL/GenBank/DDBJ whole genome shotgun (WGS) entry which is preliminary data.</text>
</comment>
<dbReference type="EMBL" id="BONY01000014">
    <property type="protein sequence ID" value="GIH04681.1"/>
    <property type="molecule type" value="Genomic_DNA"/>
</dbReference>